<protein>
    <submittedName>
        <fullName evidence="3">Cytochrome B6</fullName>
    </submittedName>
</protein>
<dbReference type="SUPFAM" id="SSF81342">
    <property type="entry name" value="Transmembrane di-heme cytochromes"/>
    <property type="match status" value="1"/>
</dbReference>
<reference evidence="3 4" key="1">
    <citation type="journal article" date="2015" name="Nat. Commun.">
        <title>Genomic and transcriptomic evidence for scavenging of diverse organic compounds by widespread deep-sea archaea.</title>
        <authorList>
            <person name="Li M."/>
            <person name="Baker B.J."/>
            <person name="Anantharaman K."/>
            <person name="Jain S."/>
            <person name="Breier J.A."/>
            <person name="Dick G.J."/>
        </authorList>
    </citation>
    <scope>NUCLEOTIDE SEQUENCE [LARGE SCALE GENOMIC DNA]</scope>
    <source>
        <strain evidence="3">Cayman_51_deep</strain>
    </source>
</reference>
<feature type="transmembrane region" description="Helical" evidence="1">
    <location>
        <begin position="117"/>
        <end position="135"/>
    </location>
</feature>
<dbReference type="InterPro" id="IPR016174">
    <property type="entry name" value="Di-haem_cyt_TM"/>
</dbReference>
<dbReference type="EMBL" id="PSPG01000004">
    <property type="protein sequence ID" value="PXF22059.1"/>
    <property type="molecule type" value="Genomic_DNA"/>
</dbReference>
<dbReference type="PIRSF" id="PIRSF000032">
    <property type="entry name" value="Cytochrome_b6"/>
    <property type="match status" value="1"/>
</dbReference>
<dbReference type="InterPro" id="IPR005797">
    <property type="entry name" value="Cyt_b/b6_N"/>
</dbReference>
<dbReference type="PANTHER" id="PTHR19271:SF16">
    <property type="entry name" value="CYTOCHROME B"/>
    <property type="match status" value="1"/>
</dbReference>
<gene>
    <name evidence="3" type="ORF">CXX69_02745</name>
</gene>
<comment type="caution">
    <text evidence="3">The sequence shown here is derived from an EMBL/GenBank/DDBJ whole genome shotgun (WGS) entry which is preliminary data.</text>
</comment>
<evidence type="ECO:0000256" key="1">
    <source>
        <dbReference type="SAM" id="Phobius"/>
    </source>
</evidence>
<evidence type="ECO:0000313" key="4">
    <source>
        <dbReference type="Proteomes" id="UP000248161"/>
    </source>
</evidence>
<dbReference type="GO" id="GO:0009055">
    <property type="term" value="F:electron transfer activity"/>
    <property type="evidence" value="ECO:0007669"/>
    <property type="project" value="InterPro"/>
</dbReference>
<keyword evidence="1" id="KW-0472">Membrane</keyword>
<dbReference type="PROSITE" id="PS51002">
    <property type="entry name" value="CYTB_NTER"/>
    <property type="match status" value="1"/>
</dbReference>
<dbReference type="PANTHER" id="PTHR19271">
    <property type="entry name" value="CYTOCHROME B"/>
    <property type="match status" value="1"/>
</dbReference>
<dbReference type="AlphaFoldDB" id="A0A2V3HTC6"/>
<accession>A0A2V3HTC6</accession>
<sequence>MGLAEKAFLWAFSWLDTRFRIQDYWGMSRDAYHHMHRQMPLTHAEKYKLRIIWYWYPLYCLGGISFLAFVILIISGTILGLYYVPGGEGTPSPAYLSMEFIMVELPFGYIIRSIHHWGTHFMVASVFLHMCRVYFTGAYRNPRELNWLIGVSLMFFTIFFGYSGYLLPWDSLAFGAATIGINMANSTPLIGSWVANALFAGTTLSAQTVIRMYFLHVFILPVIVTALILAHLFIVWVQGIAEPH</sequence>
<dbReference type="Gene3D" id="1.20.810.10">
    <property type="entry name" value="Cytochrome Bc1 Complex, Chain C"/>
    <property type="match status" value="1"/>
</dbReference>
<feature type="transmembrane region" description="Helical" evidence="1">
    <location>
        <begin position="173"/>
        <end position="201"/>
    </location>
</feature>
<organism evidence="3 4">
    <name type="scientific">Candidatus Thalassarchaeum betae</name>
    <dbReference type="NCBI Taxonomy" id="2599289"/>
    <lineage>
        <taxon>Archaea</taxon>
        <taxon>Methanobacteriati</taxon>
        <taxon>Thermoplasmatota</taxon>
        <taxon>Candidatus Poseidoniia</taxon>
        <taxon>Candidatus Poseidoniales</taxon>
        <taxon>Candidatus Thalassarchaeaceae</taxon>
        <taxon>Candidatus Thalassarchaeum</taxon>
    </lineage>
</organism>
<dbReference type="Proteomes" id="UP000248161">
    <property type="component" value="Unassembled WGS sequence"/>
</dbReference>
<evidence type="ECO:0000313" key="3">
    <source>
        <dbReference type="EMBL" id="PXF22059.1"/>
    </source>
</evidence>
<dbReference type="GO" id="GO:0016020">
    <property type="term" value="C:membrane"/>
    <property type="evidence" value="ECO:0007669"/>
    <property type="project" value="InterPro"/>
</dbReference>
<feature type="domain" description="Cytochrome b/b6 N-terminal region profile" evidence="2">
    <location>
        <begin position="11"/>
        <end position="244"/>
    </location>
</feature>
<dbReference type="GO" id="GO:0022904">
    <property type="term" value="P:respiratory electron transport chain"/>
    <property type="evidence" value="ECO:0007669"/>
    <property type="project" value="InterPro"/>
</dbReference>
<proteinExistence type="predicted"/>
<feature type="transmembrane region" description="Helical" evidence="1">
    <location>
        <begin position="147"/>
        <end position="167"/>
    </location>
</feature>
<evidence type="ECO:0000259" key="2">
    <source>
        <dbReference type="PROSITE" id="PS51002"/>
    </source>
</evidence>
<dbReference type="Pfam" id="PF00033">
    <property type="entry name" value="Cytochrome_B"/>
    <property type="match status" value="1"/>
</dbReference>
<feature type="transmembrane region" description="Helical" evidence="1">
    <location>
        <begin position="213"/>
        <end position="237"/>
    </location>
</feature>
<feature type="transmembrane region" description="Helical" evidence="1">
    <location>
        <begin position="56"/>
        <end position="82"/>
    </location>
</feature>
<dbReference type="InterPro" id="IPR027387">
    <property type="entry name" value="Cytb/b6-like_sf"/>
</dbReference>
<keyword evidence="1" id="KW-0812">Transmembrane</keyword>
<name>A0A2V3HTC6_9ARCH</name>
<keyword evidence="1" id="KW-1133">Transmembrane helix</keyword>
<dbReference type="GO" id="GO:0016491">
    <property type="term" value="F:oxidoreductase activity"/>
    <property type="evidence" value="ECO:0007669"/>
    <property type="project" value="InterPro"/>
</dbReference>